<keyword evidence="4" id="KW-0460">Magnesium</keyword>
<dbReference type="RefSeq" id="WP_398282005.1">
    <property type="nucleotide sequence ID" value="NZ_JBITLV010000005.1"/>
</dbReference>
<evidence type="ECO:0000313" key="6">
    <source>
        <dbReference type="EMBL" id="MFI7588411.1"/>
    </source>
</evidence>
<dbReference type="SUPFAM" id="SSF88723">
    <property type="entry name" value="PIN domain-like"/>
    <property type="match status" value="1"/>
</dbReference>
<protein>
    <submittedName>
        <fullName evidence="6">PIN domain-containing protein</fullName>
    </submittedName>
</protein>
<evidence type="ECO:0000256" key="1">
    <source>
        <dbReference type="ARBA" id="ARBA00022722"/>
    </source>
</evidence>
<dbReference type="PANTHER" id="PTHR39664:SF2">
    <property type="entry name" value="NUCLEIC ACID-BINDING PROTEIN, CONTAINING PIN DOMAIN-RELATED"/>
    <property type="match status" value="1"/>
</dbReference>
<keyword evidence="7" id="KW-1185">Reference proteome</keyword>
<accession>A0ABW8AS21</accession>
<evidence type="ECO:0000313" key="7">
    <source>
        <dbReference type="Proteomes" id="UP001612915"/>
    </source>
</evidence>
<dbReference type="Gene3D" id="3.40.50.1010">
    <property type="entry name" value="5'-nuclease"/>
    <property type="match status" value="1"/>
</dbReference>
<sequence>MIALDTNVLVRFLVQDDAEQGERATAFMSRRTPEEPAFVSLVVLVETVWVLRRTFRYPARAVRNVVRSLLDVSELVIQNSSLARAALDQCDRSGADFADAVIHLLAREAGCSETVTFDQHAAKTLGMRLL</sequence>
<dbReference type="PANTHER" id="PTHR39664">
    <property type="match status" value="1"/>
</dbReference>
<reference evidence="6 7" key="1">
    <citation type="submission" date="2024-10" db="EMBL/GenBank/DDBJ databases">
        <title>The Natural Products Discovery Center: Release of the First 8490 Sequenced Strains for Exploring Actinobacteria Biosynthetic Diversity.</title>
        <authorList>
            <person name="Kalkreuter E."/>
            <person name="Kautsar S.A."/>
            <person name="Yang D."/>
            <person name="Bader C.D."/>
            <person name="Teijaro C.N."/>
            <person name="Fluegel L."/>
            <person name="Davis C.M."/>
            <person name="Simpson J.R."/>
            <person name="Lauterbach L."/>
            <person name="Steele A.D."/>
            <person name="Gui C."/>
            <person name="Meng S."/>
            <person name="Li G."/>
            <person name="Viehrig K."/>
            <person name="Ye F."/>
            <person name="Su P."/>
            <person name="Kiefer A.F."/>
            <person name="Nichols A."/>
            <person name="Cepeda A.J."/>
            <person name="Yan W."/>
            <person name="Fan B."/>
            <person name="Jiang Y."/>
            <person name="Adhikari A."/>
            <person name="Zheng C.-J."/>
            <person name="Schuster L."/>
            <person name="Cowan T.M."/>
            <person name="Smanski M.J."/>
            <person name="Chevrette M.G."/>
            <person name="De Carvalho L.P.S."/>
            <person name="Shen B."/>
        </authorList>
    </citation>
    <scope>NUCLEOTIDE SEQUENCE [LARGE SCALE GENOMIC DNA]</scope>
    <source>
        <strain evidence="6 7">NPDC049639</strain>
    </source>
</reference>
<dbReference type="InterPro" id="IPR029060">
    <property type="entry name" value="PIN-like_dom_sf"/>
</dbReference>
<evidence type="ECO:0000259" key="5">
    <source>
        <dbReference type="Pfam" id="PF01850"/>
    </source>
</evidence>
<dbReference type="Pfam" id="PF01850">
    <property type="entry name" value="PIN"/>
    <property type="match status" value="1"/>
</dbReference>
<keyword evidence="1" id="KW-0540">Nuclease</keyword>
<proteinExistence type="predicted"/>
<evidence type="ECO:0000256" key="3">
    <source>
        <dbReference type="ARBA" id="ARBA00022801"/>
    </source>
</evidence>
<name>A0ABW8AS21_9ACTN</name>
<dbReference type="InterPro" id="IPR002716">
    <property type="entry name" value="PIN_dom"/>
</dbReference>
<comment type="caution">
    <text evidence="6">The sequence shown here is derived from an EMBL/GenBank/DDBJ whole genome shotgun (WGS) entry which is preliminary data.</text>
</comment>
<keyword evidence="3" id="KW-0378">Hydrolase</keyword>
<dbReference type="CDD" id="cd18683">
    <property type="entry name" value="PIN_VapC-like"/>
    <property type="match status" value="1"/>
</dbReference>
<dbReference type="EMBL" id="JBITLV010000005">
    <property type="protein sequence ID" value="MFI7588411.1"/>
    <property type="molecule type" value="Genomic_DNA"/>
</dbReference>
<evidence type="ECO:0000256" key="4">
    <source>
        <dbReference type="ARBA" id="ARBA00022842"/>
    </source>
</evidence>
<keyword evidence="2" id="KW-0479">Metal-binding</keyword>
<organism evidence="6 7">
    <name type="scientific">Spongisporangium articulatum</name>
    <dbReference type="NCBI Taxonomy" id="3362603"/>
    <lineage>
        <taxon>Bacteria</taxon>
        <taxon>Bacillati</taxon>
        <taxon>Actinomycetota</taxon>
        <taxon>Actinomycetes</taxon>
        <taxon>Kineosporiales</taxon>
        <taxon>Kineosporiaceae</taxon>
        <taxon>Spongisporangium</taxon>
    </lineage>
</organism>
<dbReference type="Proteomes" id="UP001612915">
    <property type="component" value="Unassembled WGS sequence"/>
</dbReference>
<feature type="domain" description="PIN" evidence="5">
    <location>
        <begin position="2"/>
        <end position="123"/>
    </location>
</feature>
<evidence type="ECO:0000256" key="2">
    <source>
        <dbReference type="ARBA" id="ARBA00022723"/>
    </source>
</evidence>
<gene>
    <name evidence="6" type="ORF">ACIB24_15180</name>
</gene>